<dbReference type="RefSeq" id="WP_094437040.1">
    <property type="nucleotide sequence ID" value="NZ_NKDB02000005.1"/>
</dbReference>
<dbReference type="Gene3D" id="3.40.50.10540">
    <property type="entry name" value="Crotonobetainyl-coa:carnitine coa-transferase, domain 1"/>
    <property type="match status" value="1"/>
</dbReference>
<dbReference type="InterPro" id="IPR044855">
    <property type="entry name" value="CoA-Trfase_III_dom3_sf"/>
</dbReference>
<evidence type="ECO:0000313" key="2">
    <source>
        <dbReference type="EMBL" id="RKJ94455.1"/>
    </source>
</evidence>
<organism evidence="2 3">
    <name type="scientific">Alicycliphilus denitrificans</name>
    <dbReference type="NCBI Taxonomy" id="179636"/>
    <lineage>
        <taxon>Bacteria</taxon>
        <taxon>Pseudomonadati</taxon>
        <taxon>Pseudomonadota</taxon>
        <taxon>Betaproteobacteria</taxon>
        <taxon>Burkholderiales</taxon>
        <taxon>Comamonadaceae</taxon>
        <taxon>Alicycliphilus</taxon>
    </lineage>
</organism>
<keyword evidence="1 2" id="KW-0808">Transferase</keyword>
<reference evidence="2 3" key="1">
    <citation type="submission" date="2018-09" db="EMBL/GenBank/DDBJ databases">
        <title>Genome comparison of Alicycliphilus sp. BQ1, a polyurethanolytic bacterium, with its closest phylogenetic relatives Alicycliphilus denitrificans BC and K601, unable to attack polyurethane.</title>
        <authorList>
            <person name="Loza-Tavera H."/>
            <person name="Lozano L."/>
            <person name="Cevallos M."/>
            <person name="Maya-Lucas O."/>
            <person name="Garcia-Mena J."/>
            <person name="Hernandez J."/>
        </authorList>
    </citation>
    <scope>NUCLEOTIDE SEQUENCE [LARGE SCALE GENOMIC DNA]</scope>
    <source>
        <strain evidence="2 3">BQ1</strain>
    </source>
</reference>
<dbReference type="Pfam" id="PF02515">
    <property type="entry name" value="CoA_transf_3"/>
    <property type="match status" value="1"/>
</dbReference>
<dbReference type="SUPFAM" id="SSF89796">
    <property type="entry name" value="CoA-transferase family III (CaiB/BaiF)"/>
    <property type="match status" value="1"/>
</dbReference>
<dbReference type="InterPro" id="IPR050483">
    <property type="entry name" value="CoA-transferase_III_domain"/>
</dbReference>
<dbReference type="GO" id="GO:0008410">
    <property type="term" value="F:CoA-transferase activity"/>
    <property type="evidence" value="ECO:0007669"/>
    <property type="project" value="TreeGrafter"/>
</dbReference>
<sequence>MQPLQGMKVVDLTKVLAGPLCGQYLGEYGADVVKVETVGGGDDTRRWLPQAQGQSAVFVAVNHNKRSIAVDLKSREGREIVHRLVEGADIVLQGFGGGTAKKLGVDHETLSALNDRLIYCEISGYGRNGPLGNAPGYDVMLQAFSGMLSTMGQPGGEYARASFSPVDIGTAMNALSGVLAAVVERGRTGKGVYLEVSLLDTALGFMTYMAQSYWQTGANPRPMGTAHPSMVPYQAFDAADGAIMLGAGNDAQWQRFCAVAGLQDWVDHPDFATNALRVANHGKVVALLEPVMKRRTVAQWLACLEQASVPCSPIHTLGQALAHPQVQARAIMAETEHPVLGRVRNIGHPAQFRHQPRTASRPAPLLGEHTREILRELGYDAQRIARLQQQGAVTAASH</sequence>
<dbReference type="EMBL" id="NKDB02000005">
    <property type="protein sequence ID" value="RKJ94455.1"/>
    <property type="molecule type" value="Genomic_DNA"/>
</dbReference>
<gene>
    <name evidence="2" type="ORF">CE154_019245</name>
</gene>
<protein>
    <submittedName>
        <fullName evidence="2">CoA transferase</fullName>
    </submittedName>
</protein>
<accession>A0A3R7HTJ8</accession>
<proteinExistence type="predicted"/>
<dbReference type="Proteomes" id="UP000216225">
    <property type="component" value="Unassembled WGS sequence"/>
</dbReference>
<dbReference type="PANTHER" id="PTHR48207">
    <property type="entry name" value="SUCCINATE--HYDROXYMETHYLGLUTARATE COA-TRANSFERASE"/>
    <property type="match status" value="1"/>
</dbReference>
<dbReference type="Gene3D" id="3.30.1540.10">
    <property type="entry name" value="formyl-coa transferase, domain 3"/>
    <property type="match status" value="1"/>
</dbReference>
<dbReference type="InterPro" id="IPR003673">
    <property type="entry name" value="CoA-Trfase_fam_III"/>
</dbReference>
<name>A0A3R7HTJ8_9BURK</name>
<dbReference type="AlphaFoldDB" id="A0A3R7HTJ8"/>
<comment type="caution">
    <text evidence="2">The sequence shown here is derived from an EMBL/GenBank/DDBJ whole genome shotgun (WGS) entry which is preliminary data.</text>
</comment>
<dbReference type="PANTHER" id="PTHR48207:SF3">
    <property type="entry name" value="SUCCINATE--HYDROXYMETHYLGLUTARATE COA-TRANSFERASE"/>
    <property type="match status" value="1"/>
</dbReference>
<dbReference type="InterPro" id="IPR023606">
    <property type="entry name" value="CoA-Trfase_III_dom_1_sf"/>
</dbReference>
<evidence type="ECO:0000313" key="3">
    <source>
        <dbReference type="Proteomes" id="UP000216225"/>
    </source>
</evidence>
<evidence type="ECO:0000256" key="1">
    <source>
        <dbReference type="ARBA" id="ARBA00022679"/>
    </source>
</evidence>